<reference evidence="7" key="1">
    <citation type="submission" date="2021-02" db="EMBL/GenBank/DDBJ databases">
        <authorList>
            <person name="Nowell W R."/>
        </authorList>
    </citation>
    <scope>NUCLEOTIDE SEQUENCE</scope>
</reference>
<evidence type="ECO:0000313" key="7">
    <source>
        <dbReference type="EMBL" id="CAF0914046.1"/>
    </source>
</evidence>
<dbReference type="Proteomes" id="UP000677228">
    <property type="component" value="Unassembled WGS sequence"/>
</dbReference>
<gene>
    <name evidence="7" type="ORF">GPM918_LOCUS9299</name>
    <name evidence="6" type="ORF">OVA965_LOCUS4774</name>
    <name evidence="9" type="ORF">SRO942_LOCUS9300</name>
    <name evidence="8" type="ORF">TMI583_LOCUS4772</name>
</gene>
<feature type="domain" description="Helicase XPB/Ssl2 N-terminal" evidence="5">
    <location>
        <begin position="2"/>
        <end position="75"/>
    </location>
</feature>
<evidence type="ECO:0000259" key="5">
    <source>
        <dbReference type="Pfam" id="PF13625"/>
    </source>
</evidence>
<dbReference type="Gene3D" id="3.40.50.300">
    <property type="entry name" value="P-loop containing nucleotide triphosphate hydrolases"/>
    <property type="match status" value="1"/>
</dbReference>
<keyword evidence="3" id="KW-0347">Helicase</keyword>
<evidence type="ECO:0000313" key="10">
    <source>
        <dbReference type="Proteomes" id="UP000663829"/>
    </source>
</evidence>
<evidence type="ECO:0000256" key="4">
    <source>
        <dbReference type="ARBA" id="ARBA00022840"/>
    </source>
</evidence>
<keyword evidence="10" id="KW-1185">Reference proteome</keyword>
<dbReference type="InterPro" id="IPR027417">
    <property type="entry name" value="P-loop_NTPase"/>
</dbReference>
<sequence>MVSVGLQTQDIIEYLQRLSKTTIPNEIIKFIELCTLSYVRVKLVLKHNRYSLESTFPDVLQRFLQDPEIQNCRLTSNGDNLEINFVCVVSTYSMIAHTQRRNVETAEVMEQLTDREWGLMLLDEAHTIPAKMFRTVLTIVHIVNFV</sequence>
<dbReference type="OrthoDB" id="10262986at2759"/>
<dbReference type="Proteomes" id="UP000681722">
    <property type="component" value="Unassembled WGS sequence"/>
</dbReference>
<dbReference type="InterPro" id="IPR032830">
    <property type="entry name" value="XPB/Ssl2_N"/>
</dbReference>
<dbReference type="GO" id="GO:0043138">
    <property type="term" value="F:3'-5' DNA helicase activity"/>
    <property type="evidence" value="ECO:0007669"/>
    <property type="project" value="TreeGrafter"/>
</dbReference>
<comment type="caution">
    <text evidence="7">The sequence shown here is derived from an EMBL/GenBank/DDBJ whole genome shotgun (WGS) entry which is preliminary data.</text>
</comment>
<dbReference type="GO" id="GO:0097550">
    <property type="term" value="C:transcription preinitiation complex"/>
    <property type="evidence" value="ECO:0007669"/>
    <property type="project" value="TreeGrafter"/>
</dbReference>
<dbReference type="GO" id="GO:0016787">
    <property type="term" value="F:hydrolase activity"/>
    <property type="evidence" value="ECO:0007669"/>
    <property type="project" value="UniProtKB-KW"/>
</dbReference>
<evidence type="ECO:0000313" key="6">
    <source>
        <dbReference type="EMBL" id="CAF0803532.1"/>
    </source>
</evidence>
<dbReference type="GO" id="GO:0006367">
    <property type="term" value="P:transcription initiation at RNA polymerase II promoter"/>
    <property type="evidence" value="ECO:0007669"/>
    <property type="project" value="TreeGrafter"/>
</dbReference>
<keyword evidence="2" id="KW-0378">Hydrolase</keyword>
<dbReference type="Proteomes" id="UP000663829">
    <property type="component" value="Unassembled WGS sequence"/>
</dbReference>
<dbReference type="AlphaFoldDB" id="A0A814AFD2"/>
<protein>
    <recommendedName>
        <fullName evidence="5">Helicase XPB/Ssl2 N-terminal domain-containing protein</fullName>
    </recommendedName>
</protein>
<dbReference type="Pfam" id="PF13625">
    <property type="entry name" value="Helicase_C_3"/>
    <property type="match status" value="1"/>
</dbReference>
<dbReference type="Proteomes" id="UP000682733">
    <property type="component" value="Unassembled WGS sequence"/>
</dbReference>
<evidence type="ECO:0000313" key="9">
    <source>
        <dbReference type="EMBL" id="CAF3694573.1"/>
    </source>
</evidence>
<dbReference type="EMBL" id="CAJNOK010001285">
    <property type="protein sequence ID" value="CAF0803532.1"/>
    <property type="molecule type" value="Genomic_DNA"/>
</dbReference>
<dbReference type="EMBL" id="CAJOBA010001285">
    <property type="protein sequence ID" value="CAF3587040.1"/>
    <property type="molecule type" value="Genomic_DNA"/>
</dbReference>
<dbReference type="GO" id="GO:0005675">
    <property type="term" value="C:transcription factor TFIIH holo complex"/>
    <property type="evidence" value="ECO:0007669"/>
    <property type="project" value="TreeGrafter"/>
</dbReference>
<dbReference type="PANTHER" id="PTHR11274">
    <property type="entry name" value="RAD25/XP-B DNA REPAIR HELICASE"/>
    <property type="match status" value="1"/>
</dbReference>
<evidence type="ECO:0000256" key="2">
    <source>
        <dbReference type="ARBA" id="ARBA00022801"/>
    </source>
</evidence>
<evidence type="ECO:0000256" key="1">
    <source>
        <dbReference type="ARBA" id="ARBA00022741"/>
    </source>
</evidence>
<dbReference type="InterPro" id="IPR050615">
    <property type="entry name" value="ATP-dep_DNA_Helicase"/>
</dbReference>
<dbReference type="EMBL" id="CAJNOQ010001714">
    <property type="protein sequence ID" value="CAF0914046.1"/>
    <property type="molecule type" value="Genomic_DNA"/>
</dbReference>
<dbReference type="EMBL" id="CAJOBC010001714">
    <property type="protein sequence ID" value="CAF3694573.1"/>
    <property type="molecule type" value="Genomic_DNA"/>
</dbReference>
<evidence type="ECO:0000313" key="8">
    <source>
        <dbReference type="EMBL" id="CAF3587040.1"/>
    </source>
</evidence>
<dbReference type="PANTHER" id="PTHR11274:SF0">
    <property type="entry name" value="GENERAL TRANSCRIPTION AND DNA REPAIR FACTOR IIH HELICASE SUBUNIT XPB"/>
    <property type="match status" value="1"/>
</dbReference>
<name>A0A814AFD2_9BILA</name>
<keyword evidence="1" id="KW-0547">Nucleotide-binding</keyword>
<dbReference type="GO" id="GO:0000112">
    <property type="term" value="C:nucleotide-excision repair factor 3 complex"/>
    <property type="evidence" value="ECO:0007669"/>
    <property type="project" value="TreeGrafter"/>
</dbReference>
<dbReference type="GO" id="GO:0005524">
    <property type="term" value="F:ATP binding"/>
    <property type="evidence" value="ECO:0007669"/>
    <property type="project" value="UniProtKB-KW"/>
</dbReference>
<evidence type="ECO:0000256" key="3">
    <source>
        <dbReference type="ARBA" id="ARBA00022806"/>
    </source>
</evidence>
<proteinExistence type="predicted"/>
<keyword evidence="4" id="KW-0067">ATP-binding</keyword>
<organism evidence="7 10">
    <name type="scientific">Didymodactylos carnosus</name>
    <dbReference type="NCBI Taxonomy" id="1234261"/>
    <lineage>
        <taxon>Eukaryota</taxon>
        <taxon>Metazoa</taxon>
        <taxon>Spiralia</taxon>
        <taxon>Gnathifera</taxon>
        <taxon>Rotifera</taxon>
        <taxon>Eurotatoria</taxon>
        <taxon>Bdelloidea</taxon>
        <taxon>Philodinida</taxon>
        <taxon>Philodinidae</taxon>
        <taxon>Didymodactylos</taxon>
    </lineage>
</organism>
<accession>A0A814AFD2</accession>